<evidence type="ECO:0000313" key="2">
    <source>
        <dbReference type="EMBL" id="KAF5183683.1"/>
    </source>
</evidence>
<evidence type="ECO:0000313" key="3">
    <source>
        <dbReference type="Proteomes" id="UP000554482"/>
    </source>
</evidence>
<protein>
    <submittedName>
        <fullName evidence="2">F-box/kelch-repeat protein</fullName>
    </submittedName>
</protein>
<organism evidence="2 3">
    <name type="scientific">Thalictrum thalictroides</name>
    <name type="common">Rue-anemone</name>
    <name type="synonym">Anemone thalictroides</name>
    <dbReference type="NCBI Taxonomy" id="46969"/>
    <lineage>
        <taxon>Eukaryota</taxon>
        <taxon>Viridiplantae</taxon>
        <taxon>Streptophyta</taxon>
        <taxon>Embryophyta</taxon>
        <taxon>Tracheophyta</taxon>
        <taxon>Spermatophyta</taxon>
        <taxon>Magnoliopsida</taxon>
        <taxon>Ranunculales</taxon>
        <taxon>Ranunculaceae</taxon>
        <taxon>Thalictroideae</taxon>
        <taxon>Thalictrum</taxon>
    </lineage>
</organism>
<reference evidence="2 3" key="1">
    <citation type="submission" date="2020-06" db="EMBL/GenBank/DDBJ databases">
        <title>Transcriptomic and genomic resources for Thalictrum thalictroides and T. hernandezii: Facilitating candidate gene discovery in an emerging model plant lineage.</title>
        <authorList>
            <person name="Arias T."/>
            <person name="Riano-Pachon D.M."/>
            <person name="Di Stilio V.S."/>
        </authorList>
    </citation>
    <scope>NUCLEOTIDE SEQUENCE [LARGE SCALE GENOMIC DNA]</scope>
    <source>
        <strain evidence="3">cv. WT478/WT964</strain>
        <tissue evidence="2">Leaves</tissue>
    </source>
</reference>
<proteinExistence type="predicted"/>
<gene>
    <name evidence="2" type="ORF">FRX31_026730</name>
</gene>
<dbReference type="EMBL" id="JABWDY010033077">
    <property type="protein sequence ID" value="KAF5183683.1"/>
    <property type="molecule type" value="Genomic_DNA"/>
</dbReference>
<dbReference type="Pfam" id="PF03478">
    <property type="entry name" value="Beta-prop_KIB1-4"/>
    <property type="match status" value="1"/>
</dbReference>
<comment type="caution">
    <text evidence="2">The sequence shown here is derived from an EMBL/GenBank/DDBJ whole genome shotgun (WGS) entry which is preliminary data.</text>
</comment>
<feature type="domain" description="KIB1-4 beta-propeller" evidence="1">
    <location>
        <begin position="108"/>
        <end position="251"/>
    </location>
</feature>
<keyword evidence="3" id="KW-1185">Reference proteome</keyword>
<dbReference type="InterPro" id="IPR005174">
    <property type="entry name" value="KIB1-4_b-propeller"/>
</dbReference>
<dbReference type="AlphaFoldDB" id="A0A7J6VFL8"/>
<dbReference type="OrthoDB" id="1863935at2759"/>
<accession>A0A7J6VFL8</accession>
<sequence>MEVLNDPSERRRKRQALWSKLFSELEEFVVTTKEFRPWSSLPIKYPKIMEFILSHLYYSDHARVRAVCKTWSSMHRVAPMKQLPWLILWGKDSCRSFKLIDPQYSIIYTIEMENTVFEGKDLSEIEICACKHSWFLMSSSTDQHVYSFVLYSPFMNSLERVIELPILNSNRKIQIATFSSNPTSPDCVFFTLSYDYTKVDISTCSRGDTAWTIGTFHNNVSMDELWGLNYSVGPHINVAYLDGKFYWTSFYPEMVGTYSIVEKDYHL</sequence>
<evidence type="ECO:0000259" key="1">
    <source>
        <dbReference type="Pfam" id="PF03478"/>
    </source>
</evidence>
<dbReference type="PANTHER" id="PTHR33110">
    <property type="entry name" value="F-BOX/KELCH-REPEAT PROTEIN-RELATED"/>
    <property type="match status" value="1"/>
</dbReference>
<dbReference type="Proteomes" id="UP000554482">
    <property type="component" value="Unassembled WGS sequence"/>
</dbReference>
<name>A0A7J6VFL8_THATH</name>
<dbReference type="SUPFAM" id="SSF81383">
    <property type="entry name" value="F-box domain"/>
    <property type="match status" value="1"/>
</dbReference>
<feature type="non-terminal residue" evidence="2">
    <location>
        <position position="267"/>
    </location>
</feature>
<dbReference type="InterPro" id="IPR036047">
    <property type="entry name" value="F-box-like_dom_sf"/>
</dbReference>